<dbReference type="HOGENOM" id="CLU_705664_0_0_11"/>
<dbReference type="EMBL" id="CP001854">
    <property type="protein sequence ID" value="ADB53456.1"/>
    <property type="molecule type" value="Genomic_DNA"/>
</dbReference>
<evidence type="ECO:0000259" key="1">
    <source>
        <dbReference type="Pfam" id="PF00557"/>
    </source>
</evidence>
<dbReference type="InterPro" id="IPR036005">
    <property type="entry name" value="Creatinase/aminopeptidase-like"/>
</dbReference>
<dbReference type="InterPro" id="IPR029149">
    <property type="entry name" value="Creatin/AminoP/Spt16_N"/>
</dbReference>
<evidence type="ECO:0000313" key="2">
    <source>
        <dbReference type="EMBL" id="ADB53456.1"/>
    </source>
</evidence>
<reference evidence="2 3" key="1">
    <citation type="journal article" date="2010" name="Stand. Genomic Sci.">
        <title>Complete genome sequence of Conexibacter woesei type strain (ID131577).</title>
        <authorList>
            <person name="Pukall R."/>
            <person name="Lapidus A."/>
            <person name="Glavina Del Rio T."/>
            <person name="Copeland A."/>
            <person name="Tice H."/>
            <person name="Cheng J.-F."/>
            <person name="Lucas S."/>
            <person name="Chen F."/>
            <person name="Nolan M."/>
            <person name="Bruce D."/>
            <person name="Goodwin L."/>
            <person name="Pitluck S."/>
            <person name="Mavromatis K."/>
            <person name="Ivanova N."/>
            <person name="Ovchinnikova G."/>
            <person name="Pati A."/>
            <person name="Chen A."/>
            <person name="Palaniappan K."/>
            <person name="Land M."/>
            <person name="Hauser L."/>
            <person name="Chang Y.-J."/>
            <person name="Jeffries C.D."/>
            <person name="Chain P."/>
            <person name="Meincke L."/>
            <person name="Sims D."/>
            <person name="Brettin T."/>
            <person name="Detter J.C."/>
            <person name="Rohde M."/>
            <person name="Goeker M."/>
            <person name="Bristow J."/>
            <person name="Eisen J.A."/>
            <person name="Markowitz V."/>
            <person name="Kyrpides N.C."/>
            <person name="Klenk H.-P."/>
            <person name="Hugenholtz P."/>
        </authorList>
    </citation>
    <scope>NUCLEOTIDE SEQUENCE [LARGE SCALE GENOMIC DNA]</scope>
    <source>
        <strain evidence="3">DSM 14684 / CIP 108061 / JCM 11494 / NBRC 100937 / ID131577</strain>
    </source>
</reference>
<dbReference type="PANTHER" id="PTHR46112:SF3">
    <property type="entry name" value="AMINOPEPTIDASE YPDF"/>
    <property type="match status" value="1"/>
</dbReference>
<dbReference type="eggNOG" id="COG0006">
    <property type="taxonomic scope" value="Bacteria"/>
</dbReference>
<feature type="domain" description="Peptidase M24" evidence="1">
    <location>
        <begin position="165"/>
        <end position="370"/>
    </location>
</feature>
<dbReference type="InterPro" id="IPR000994">
    <property type="entry name" value="Pept_M24"/>
</dbReference>
<dbReference type="PANTHER" id="PTHR46112">
    <property type="entry name" value="AMINOPEPTIDASE"/>
    <property type="match status" value="1"/>
</dbReference>
<accession>D3FD64</accession>
<dbReference type="SUPFAM" id="SSF53092">
    <property type="entry name" value="Creatinase/prolidase N-terminal domain"/>
    <property type="match status" value="1"/>
</dbReference>
<protein>
    <submittedName>
        <fullName evidence="2">Peptidase M24</fullName>
    </submittedName>
</protein>
<dbReference type="SUPFAM" id="SSF55920">
    <property type="entry name" value="Creatinase/aminopeptidase"/>
    <property type="match status" value="1"/>
</dbReference>
<dbReference type="InterPro" id="IPR050659">
    <property type="entry name" value="Peptidase_M24B"/>
</dbReference>
<dbReference type="Pfam" id="PF00557">
    <property type="entry name" value="Peptidase_M24"/>
    <property type="match status" value="1"/>
</dbReference>
<dbReference type="KEGG" id="cwo:Cwoe_5045"/>
<evidence type="ECO:0000313" key="3">
    <source>
        <dbReference type="Proteomes" id="UP000008229"/>
    </source>
</evidence>
<keyword evidence="3" id="KW-1185">Reference proteome</keyword>
<reference evidence="3" key="2">
    <citation type="submission" date="2010-01" db="EMBL/GenBank/DDBJ databases">
        <title>The complete genome of Conexibacter woesei DSM 14684.</title>
        <authorList>
            <consortium name="US DOE Joint Genome Institute (JGI-PGF)"/>
            <person name="Lucas S."/>
            <person name="Copeland A."/>
            <person name="Lapidus A."/>
            <person name="Glavina del Rio T."/>
            <person name="Dalin E."/>
            <person name="Tice H."/>
            <person name="Bruce D."/>
            <person name="Goodwin L."/>
            <person name="Pitluck S."/>
            <person name="Kyrpides N."/>
            <person name="Mavromatis K."/>
            <person name="Ivanova N."/>
            <person name="Mikhailova N."/>
            <person name="Chertkov O."/>
            <person name="Brettin T."/>
            <person name="Detter J.C."/>
            <person name="Han C."/>
            <person name="Larimer F."/>
            <person name="Land M."/>
            <person name="Hauser L."/>
            <person name="Markowitz V."/>
            <person name="Cheng J.-F."/>
            <person name="Hugenholtz P."/>
            <person name="Woyke T."/>
            <person name="Wu D."/>
            <person name="Pukall R."/>
            <person name="Steenblock K."/>
            <person name="Schneider S."/>
            <person name="Klenk H.-P."/>
            <person name="Eisen J.A."/>
        </authorList>
    </citation>
    <scope>NUCLEOTIDE SEQUENCE [LARGE SCALE GENOMIC DNA]</scope>
    <source>
        <strain evidence="3">DSM 14684 / CIP 108061 / JCM 11494 / NBRC 100937 / ID131577</strain>
    </source>
</reference>
<proteinExistence type="predicted"/>
<name>D3FD64_CONWI</name>
<gene>
    <name evidence="2" type="ordered locus">Cwoe_5045</name>
</gene>
<dbReference type="STRING" id="469383.Cwoe_5045"/>
<dbReference type="CDD" id="cd01066">
    <property type="entry name" value="APP_MetAP"/>
    <property type="match status" value="1"/>
</dbReference>
<sequence>MTNVAGIERTEYAARTAKALSEAQRRGCDALLVLGRGGGSFERHGDVQYLTGHYPLFPAIPDQPGHWRLRGHAAAVVTADRTTLVTDDEIDETAAVADAVRATPDVLRGIADADLGTGRVALVGGELLGPGATGALTDLLGATLTPVPDLLTPQRLIKSPAEQALLRAASAVGAAAIGAALDAARDGASEQDAAAEALRTAARAGASVANVFTGLYGPDRPPRRRHFPSYADDAAPAPGDVFAIDMSGALDGYLFDFARTVVVGEDRHGAAALIAQAREIVETTVATLRPGATAATAAQAGAEAMAAHGHVLEESEFPGLGHGLGLGFEDPWLTLDNDTPLQAGMCIAVERMLFDGPLAATFEHNVIVTDSAPEVLTAAAPASR</sequence>
<dbReference type="Proteomes" id="UP000008229">
    <property type="component" value="Chromosome"/>
</dbReference>
<dbReference type="RefSeq" id="WP_012936507.1">
    <property type="nucleotide sequence ID" value="NC_013739.1"/>
</dbReference>
<dbReference type="Gene3D" id="3.90.230.10">
    <property type="entry name" value="Creatinase/methionine aminopeptidase superfamily"/>
    <property type="match status" value="1"/>
</dbReference>
<dbReference type="AlphaFoldDB" id="D3FD64"/>
<dbReference type="OrthoDB" id="9761809at2"/>
<organism evidence="2 3">
    <name type="scientific">Conexibacter woesei (strain DSM 14684 / CCUG 47730 / CIP 108061 / JCM 11494 / NBRC 100937 / ID131577)</name>
    <dbReference type="NCBI Taxonomy" id="469383"/>
    <lineage>
        <taxon>Bacteria</taxon>
        <taxon>Bacillati</taxon>
        <taxon>Actinomycetota</taxon>
        <taxon>Thermoleophilia</taxon>
        <taxon>Solirubrobacterales</taxon>
        <taxon>Conexibacteraceae</taxon>
        <taxon>Conexibacter</taxon>
    </lineage>
</organism>